<dbReference type="EMBL" id="DUJR01000005">
    <property type="protein sequence ID" value="HII59219.1"/>
    <property type="molecule type" value="Genomic_DNA"/>
</dbReference>
<protein>
    <submittedName>
        <fullName evidence="1">Uncharacterized protein</fullName>
    </submittedName>
</protein>
<organism evidence="1 2">
    <name type="scientific">Methanocaldococcus jannaschii</name>
    <dbReference type="NCBI Taxonomy" id="2190"/>
    <lineage>
        <taxon>Archaea</taxon>
        <taxon>Methanobacteriati</taxon>
        <taxon>Methanobacteriota</taxon>
        <taxon>Methanomada group</taxon>
        <taxon>Methanococci</taxon>
        <taxon>Methanococcales</taxon>
        <taxon>Methanocaldococcaceae</taxon>
        <taxon>Methanocaldococcus</taxon>
    </lineage>
</organism>
<accession>A0A832T513</accession>
<proteinExistence type="predicted"/>
<gene>
    <name evidence="1" type="ORF">HA335_01345</name>
</gene>
<comment type="caution">
    <text evidence="1">The sequence shown here is derived from an EMBL/GenBank/DDBJ whole genome shotgun (WGS) entry which is preliminary data.</text>
</comment>
<sequence>MKNDISKWKLIKTLYKVLKLKCWYDDENYAWSGGLSAYADGLRLLSKVGLFKIESEYCRSVTGKFKELKASAVNLNAVDEDELIETLYRVLRQSCIMNIDDNIGESFGKKVYASGLRLLSKLGLFEIESEQGDYIIGKFKEI</sequence>
<evidence type="ECO:0000313" key="2">
    <source>
        <dbReference type="Proteomes" id="UP000645676"/>
    </source>
</evidence>
<reference evidence="1" key="1">
    <citation type="journal article" date="2020" name="bioRxiv">
        <title>A rank-normalized archaeal taxonomy based on genome phylogeny resolves widespread incomplete and uneven classifications.</title>
        <authorList>
            <person name="Rinke C."/>
            <person name="Chuvochina M."/>
            <person name="Mussig A.J."/>
            <person name="Chaumeil P.-A."/>
            <person name="Waite D.W."/>
            <person name="Whitman W.B."/>
            <person name="Parks D.H."/>
            <person name="Hugenholtz P."/>
        </authorList>
    </citation>
    <scope>NUCLEOTIDE SEQUENCE</scope>
    <source>
        <strain evidence="1">UBA8849</strain>
    </source>
</reference>
<dbReference type="Proteomes" id="UP000645676">
    <property type="component" value="Unassembled WGS sequence"/>
</dbReference>
<dbReference type="AlphaFoldDB" id="A0A832T513"/>
<evidence type="ECO:0000313" key="1">
    <source>
        <dbReference type="EMBL" id="HII59219.1"/>
    </source>
</evidence>
<name>A0A832T513_9EURY</name>